<dbReference type="Proteomes" id="UP000030745">
    <property type="component" value="Unassembled WGS sequence"/>
</dbReference>
<reference evidence="1 2" key="1">
    <citation type="journal article" date="2013" name="PLoS Genet.">
        <title>Distinctive expansion of potential virulence genes in the genome of the oomycete fish pathogen Saprolegnia parasitica.</title>
        <authorList>
            <person name="Jiang R.H."/>
            <person name="de Bruijn I."/>
            <person name="Haas B.J."/>
            <person name="Belmonte R."/>
            <person name="Lobach L."/>
            <person name="Christie J."/>
            <person name="van den Ackerveken G."/>
            <person name="Bottin A."/>
            <person name="Bulone V."/>
            <person name="Diaz-Moreno S.M."/>
            <person name="Dumas B."/>
            <person name="Fan L."/>
            <person name="Gaulin E."/>
            <person name="Govers F."/>
            <person name="Grenville-Briggs L.J."/>
            <person name="Horner N.R."/>
            <person name="Levin J.Z."/>
            <person name="Mammella M."/>
            <person name="Meijer H.J."/>
            <person name="Morris P."/>
            <person name="Nusbaum C."/>
            <person name="Oome S."/>
            <person name="Phillips A.J."/>
            <person name="van Rooyen D."/>
            <person name="Rzeszutek E."/>
            <person name="Saraiva M."/>
            <person name="Secombes C.J."/>
            <person name="Seidl M.F."/>
            <person name="Snel B."/>
            <person name="Stassen J.H."/>
            <person name="Sykes S."/>
            <person name="Tripathy S."/>
            <person name="van den Berg H."/>
            <person name="Vega-Arreguin J.C."/>
            <person name="Wawra S."/>
            <person name="Young S.K."/>
            <person name="Zeng Q."/>
            <person name="Dieguez-Uribeondo J."/>
            <person name="Russ C."/>
            <person name="Tyler B.M."/>
            <person name="van West P."/>
        </authorList>
    </citation>
    <scope>NUCLEOTIDE SEQUENCE [LARGE SCALE GENOMIC DNA]</scope>
    <source>
        <strain evidence="1 2">CBS 223.65</strain>
    </source>
</reference>
<proteinExistence type="predicted"/>
<keyword evidence="2" id="KW-1185">Reference proteome</keyword>
<organism evidence="1 2">
    <name type="scientific">Saprolegnia parasitica (strain CBS 223.65)</name>
    <dbReference type="NCBI Taxonomy" id="695850"/>
    <lineage>
        <taxon>Eukaryota</taxon>
        <taxon>Sar</taxon>
        <taxon>Stramenopiles</taxon>
        <taxon>Oomycota</taxon>
        <taxon>Saprolegniomycetes</taxon>
        <taxon>Saprolegniales</taxon>
        <taxon>Saprolegniaceae</taxon>
        <taxon>Saprolegnia</taxon>
    </lineage>
</organism>
<dbReference type="GeneID" id="24122951"/>
<dbReference type="EMBL" id="KK583189">
    <property type="protein sequence ID" value="KDO35457.1"/>
    <property type="molecule type" value="Genomic_DNA"/>
</dbReference>
<gene>
    <name evidence="1" type="ORF">SPRG_00304</name>
</gene>
<sequence>MSSKPARKTLRAKATRGKATLLTSPPVDAESYKPIIQALRSIKQVLPFTSFDLPTHQGPLLRVSTMDEYLGWPLCNHQAYEVMATYMETKGVAIVPAAQLTIESDNWKRSLNDDVLPRLITGLQVYAPVSLYLSHLALDSIGSTDALVPATSRPNSFGSIAILLPTTYSGGAVTCREGMSSNTIWGDAPALTRTHCAAMAATTTVTVAPITSGRRAVLVYHLVYDSPVESPQSVISSSIDALRGLAAKLRHKHNLIGCVLERNALDALSHGDNRFARALMTSGAYDAVLVEYTTHCCHHVVASTYAPAPGMQLPFSLLESVLSMKPEVSISIGHATAGPDCCSMLFWLKAHRHRVVSLLPALKYAVHGRRSACSVDELPSTVDGLPFDADTTDALLGQASPTALLETLLPRFADAEEQGTTNSYTESVVACFKALLRLGRLDLVQRFVGMYLCVDSDYDHDTAVGPWIHRCLETFGWEPLASAIYSMLRRWRSTKLGVSWGYCLVVDLAGVTEAPVCLPLLQPFATECITEMWTLLAEGAPLFADFEVTPWYNVMTIDICRQSLQLEVHAATASVADRWLYNRLPDLIVAKVASYLGPANHVQRLADMNVFHPVFDMALGVVALLAKRQNDVAQRFLPSVFEGMDHSGDHATYTVDVAYSLLVLAAFEGDDGRWRSTLSKCGNELGIGMAPALISFTEQWPQLATAPIIDTCVAALLHHATESIEPVSTVLGHYEPDVTLDRMSPTSLMLLDALYFISEHSATEAEAVARRVAAHLTDPDDAREILYPVVVHMDKASPAFAWLANAFLDTLSYLRHGDNHYALPFLTHETADCCDQYAAVAAFLLAPDVAELQLPAASCVRIHALVRRCPGHLRWESTDDDVANEASRLVKRRPPHHRGPPEAHLVEAYTRDAKMAATVHALLEDNMYAIRHLFHDA</sequence>
<evidence type="ECO:0000313" key="1">
    <source>
        <dbReference type="EMBL" id="KDO35457.1"/>
    </source>
</evidence>
<dbReference type="OrthoDB" id="10456156at2759"/>
<accession>A0A067D8X0</accession>
<dbReference type="AlphaFoldDB" id="A0A067D8X0"/>
<dbReference type="VEuPathDB" id="FungiDB:SPRG_00304"/>
<dbReference type="KEGG" id="spar:SPRG_00304"/>
<name>A0A067D8X0_SAPPC</name>
<evidence type="ECO:0000313" key="2">
    <source>
        <dbReference type="Proteomes" id="UP000030745"/>
    </source>
</evidence>
<protein>
    <submittedName>
        <fullName evidence="1">Uncharacterized protein</fullName>
    </submittedName>
</protein>
<dbReference type="RefSeq" id="XP_012193796.1">
    <property type="nucleotide sequence ID" value="XM_012338406.1"/>
</dbReference>